<dbReference type="InterPro" id="IPR013766">
    <property type="entry name" value="Thioredoxin_domain"/>
</dbReference>
<feature type="domain" description="Cytochrome c" evidence="12">
    <location>
        <begin position="608"/>
        <end position="709"/>
    </location>
</feature>
<dbReference type="GO" id="GO:0020037">
    <property type="term" value="F:heme binding"/>
    <property type="evidence" value="ECO:0007669"/>
    <property type="project" value="InterPro"/>
</dbReference>
<feature type="domain" description="Thioredoxin" evidence="13">
    <location>
        <begin position="577"/>
        <end position="709"/>
    </location>
</feature>
<dbReference type="Pfam" id="PF13899">
    <property type="entry name" value="Thioredoxin_7"/>
    <property type="match status" value="1"/>
</dbReference>
<protein>
    <recommendedName>
        <fullName evidence="16">Thiol:disulfide interchange protein</fullName>
    </recommendedName>
</protein>
<dbReference type="GO" id="GO:0005886">
    <property type="term" value="C:plasma membrane"/>
    <property type="evidence" value="ECO:0007669"/>
    <property type="project" value="UniProtKB-SubCell"/>
</dbReference>
<evidence type="ECO:0000256" key="1">
    <source>
        <dbReference type="ARBA" id="ARBA00004651"/>
    </source>
</evidence>
<dbReference type="SUPFAM" id="SSF52833">
    <property type="entry name" value="Thioredoxin-like"/>
    <property type="match status" value="1"/>
</dbReference>
<evidence type="ECO:0000256" key="2">
    <source>
        <dbReference type="ARBA" id="ARBA00022475"/>
    </source>
</evidence>
<organism evidence="14 15">
    <name type="scientific">Abyssibacter profundi</name>
    <dbReference type="NCBI Taxonomy" id="2182787"/>
    <lineage>
        <taxon>Bacteria</taxon>
        <taxon>Pseudomonadati</taxon>
        <taxon>Pseudomonadota</taxon>
        <taxon>Gammaproteobacteria</taxon>
        <taxon>Chromatiales</taxon>
        <taxon>Oceanococcaceae</taxon>
        <taxon>Abyssibacter</taxon>
    </lineage>
</organism>
<dbReference type="InterPro" id="IPR036249">
    <property type="entry name" value="Thioredoxin-like_sf"/>
</dbReference>
<evidence type="ECO:0000259" key="13">
    <source>
        <dbReference type="PROSITE" id="PS51352"/>
    </source>
</evidence>
<keyword evidence="7 9" id="KW-0408">Iron</keyword>
<evidence type="ECO:0000256" key="9">
    <source>
        <dbReference type="PROSITE-ProRule" id="PRU00433"/>
    </source>
</evidence>
<dbReference type="InterPro" id="IPR028250">
    <property type="entry name" value="DsbDN"/>
</dbReference>
<dbReference type="GO" id="GO:0009055">
    <property type="term" value="F:electron transfer activity"/>
    <property type="evidence" value="ECO:0007669"/>
    <property type="project" value="InterPro"/>
</dbReference>
<dbReference type="InterPro" id="IPR009056">
    <property type="entry name" value="Cyt_c-like_dom"/>
</dbReference>
<dbReference type="GO" id="GO:0017004">
    <property type="term" value="P:cytochrome complex assembly"/>
    <property type="evidence" value="ECO:0007669"/>
    <property type="project" value="UniProtKB-KW"/>
</dbReference>
<keyword evidence="4 9" id="KW-0479">Metal-binding</keyword>
<sequence length="709" mass="75128">MALTSATRPRSRSAVQCLTRLALLALALVPLTAPAEAVRQDHINAELVAATTAAVPGETLTVALRLEPDKHWHTYWRNPGDSGLPTRLRWDVPESIEPGPILWPFPERQPMGPLTNFGYSGEHFLLTDIPVPADFDAEELTLDVAASWLVCENICIPGSADLNLTLPVQASAQPSQWAKALQQTRKRVPTPLTAPAQFAVDGEHLRIQLAPDALPAGDSLVYFPATTELASNTDTPVFRHGEAVIDIRVETSEYLGALPKESEHVVVINNQRAVVFTARQIGADALIPVDGGSTAAAGDASFNLGLALVFALLGGLILNLMPCVFPVLSIKAVSVAQQSGSAAGERRVHALCYTAGVVGGFLVLAIALIALREAGERIGWGFQLQSPVFVTVLAWIMFVLGLSLAGVFEFGTRLMGMGDSLTHQGGRRGALMTGLLACLVATPCTAPFMGPAMGFAITQPAIVALAVFAALGLGMALPFLLIGFVPATARLLPRPGAWMLTFKQLMAFPMYVTAIWLIWVLGRQTGVNGMAVGLLGVVLIGFAIWLWSKRPQQGPARVGLALAAWLAVAGSLAMLASPLLQPAPASAAPTDVASAAGWGVYAPDTVAELQAKGQPVFVNLTADWCVTCHVNERVALNTATVVNAMERSGVARLKGDWTNRDPVITAVLEQYDRTGVPLYLLYPGEAGAAPMVLPQILTPQRVVDALDTL</sequence>
<evidence type="ECO:0000259" key="12">
    <source>
        <dbReference type="PROSITE" id="PS51007"/>
    </source>
</evidence>
<keyword evidence="15" id="KW-1185">Reference proteome</keyword>
<dbReference type="PROSITE" id="PS51352">
    <property type="entry name" value="THIOREDOXIN_2"/>
    <property type="match status" value="1"/>
</dbReference>
<evidence type="ECO:0000256" key="3">
    <source>
        <dbReference type="ARBA" id="ARBA00022692"/>
    </source>
</evidence>
<comment type="caution">
    <text evidence="14">The sequence shown here is derived from an EMBL/GenBank/DDBJ whole genome shotgun (WGS) entry which is preliminary data.</text>
</comment>
<dbReference type="PROSITE" id="PS51007">
    <property type="entry name" value="CYTC"/>
    <property type="match status" value="1"/>
</dbReference>
<evidence type="ECO:0000256" key="6">
    <source>
        <dbReference type="ARBA" id="ARBA00022989"/>
    </source>
</evidence>
<keyword evidence="6 10" id="KW-1133">Transmembrane helix</keyword>
<dbReference type="GO" id="GO:0015035">
    <property type="term" value="F:protein-disulfide reductase activity"/>
    <property type="evidence" value="ECO:0007669"/>
    <property type="project" value="TreeGrafter"/>
</dbReference>
<feature type="transmembrane region" description="Helical" evidence="10">
    <location>
        <begin position="350"/>
        <end position="369"/>
    </location>
</feature>
<dbReference type="Pfam" id="PF02683">
    <property type="entry name" value="DsbD_TM"/>
    <property type="match status" value="1"/>
</dbReference>
<evidence type="ECO:0000313" key="14">
    <source>
        <dbReference type="EMBL" id="PWN54898.1"/>
    </source>
</evidence>
<evidence type="ECO:0008006" key="16">
    <source>
        <dbReference type="Google" id="ProtNLM"/>
    </source>
</evidence>
<evidence type="ECO:0000256" key="5">
    <source>
        <dbReference type="ARBA" id="ARBA00022748"/>
    </source>
</evidence>
<dbReference type="GO" id="GO:0046872">
    <property type="term" value="F:metal ion binding"/>
    <property type="evidence" value="ECO:0007669"/>
    <property type="project" value="UniProtKB-KW"/>
</dbReference>
<dbReference type="Pfam" id="PF11412">
    <property type="entry name" value="DsbD_N"/>
    <property type="match status" value="1"/>
</dbReference>
<feature type="chain" id="PRO_5016607898" description="Thiol:disulfide interchange protein" evidence="11">
    <location>
        <begin position="36"/>
        <end position="709"/>
    </location>
</feature>
<dbReference type="OrthoDB" id="9811036at2"/>
<keyword evidence="3 10" id="KW-0812">Transmembrane</keyword>
<feature type="transmembrane region" description="Helical" evidence="10">
    <location>
        <begin position="304"/>
        <end position="329"/>
    </location>
</feature>
<evidence type="ECO:0000313" key="15">
    <source>
        <dbReference type="Proteomes" id="UP000251800"/>
    </source>
</evidence>
<keyword evidence="11" id="KW-0732">Signal</keyword>
<evidence type="ECO:0000256" key="11">
    <source>
        <dbReference type="SAM" id="SignalP"/>
    </source>
</evidence>
<dbReference type="Gene3D" id="3.40.30.10">
    <property type="entry name" value="Glutaredoxin"/>
    <property type="match status" value="1"/>
</dbReference>
<dbReference type="GO" id="GO:0045454">
    <property type="term" value="P:cell redox homeostasis"/>
    <property type="evidence" value="ECO:0007669"/>
    <property type="project" value="TreeGrafter"/>
</dbReference>
<gene>
    <name evidence="14" type="ORF">DEH80_15000</name>
</gene>
<evidence type="ECO:0000256" key="7">
    <source>
        <dbReference type="ARBA" id="ARBA00023004"/>
    </source>
</evidence>
<feature type="transmembrane region" description="Helical" evidence="10">
    <location>
        <begin position="527"/>
        <end position="547"/>
    </location>
</feature>
<dbReference type="AlphaFoldDB" id="A0A383XQJ4"/>
<keyword evidence="2" id="KW-1003">Cell membrane</keyword>
<name>A0A383XQJ4_9GAMM</name>
<reference evidence="14 15" key="1">
    <citation type="submission" date="2018-05" db="EMBL/GenBank/DDBJ databases">
        <title>Abyssibacter profundi OUC007T gen. nov., sp. nov, a marine bacterium isolated from seawater of the Mariana Trench.</title>
        <authorList>
            <person name="Zhou S."/>
        </authorList>
    </citation>
    <scope>NUCLEOTIDE SEQUENCE [LARGE SCALE GENOMIC DNA]</scope>
    <source>
        <strain evidence="14 15">OUC007</strain>
    </source>
</reference>
<feature type="transmembrane region" description="Helical" evidence="10">
    <location>
        <begin position="497"/>
        <end position="521"/>
    </location>
</feature>
<dbReference type="CDD" id="cd02953">
    <property type="entry name" value="DsbDgamma"/>
    <property type="match status" value="1"/>
</dbReference>
<feature type="transmembrane region" description="Helical" evidence="10">
    <location>
        <begin position="461"/>
        <end position="485"/>
    </location>
</feature>
<feature type="transmembrane region" description="Helical" evidence="10">
    <location>
        <begin position="429"/>
        <end position="449"/>
    </location>
</feature>
<evidence type="ECO:0000256" key="4">
    <source>
        <dbReference type="ARBA" id="ARBA00022723"/>
    </source>
</evidence>
<keyword evidence="8 10" id="KW-0472">Membrane</keyword>
<keyword evidence="5" id="KW-0201">Cytochrome c-type biogenesis</keyword>
<dbReference type="InterPro" id="IPR003834">
    <property type="entry name" value="Cyt_c_assmbl_TM_dom"/>
</dbReference>
<dbReference type="PANTHER" id="PTHR32234:SF3">
    <property type="entry name" value="SUPPRESSION OF COPPER SENSITIVITY PROTEIN"/>
    <property type="match status" value="1"/>
</dbReference>
<comment type="subcellular location">
    <subcellularLocation>
        <location evidence="1">Cell membrane</location>
        <topology evidence="1">Multi-pass membrane protein</topology>
    </subcellularLocation>
</comment>
<dbReference type="InterPro" id="IPR035671">
    <property type="entry name" value="DsbD_gamma"/>
</dbReference>
<dbReference type="Proteomes" id="UP000251800">
    <property type="component" value="Unassembled WGS sequence"/>
</dbReference>
<evidence type="ECO:0000256" key="10">
    <source>
        <dbReference type="SAM" id="Phobius"/>
    </source>
</evidence>
<dbReference type="EMBL" id="QEQK01000016">
    <property type="protein sequence ID" value="PWN54898.1"/>
    <property type="molecule type" value="Genomic_DNA"/>
</dbReference>
<keyword evidence="9" id="KW-0349">Heme</keyword>
<proteinExistence type="predicted"/>
<dbReference type="PANTHER" id="PTHR32234">
    <property type="entry name" value="THIOL:DISULFIDE INTERCHANGE PROTEIN DSBD"/>
    <property type="match status" value="1"/>
</dbReference>
<accession>A0A383XQJ4</accession>
<feature type="transmembrane region" description="Helical" evidence="10">
    <location>
        <begin position="559"/>
        <end position="580"/>
    </location>
</feature>
<feature type="transmembrane region" description="Helical" evidence="10">
    <location>
        <begin position="389"/>
        <end position="408"/>
    </location>
</feature>
<feature type="signal peptide" evidence="11">
    <location>
        <begin position="1"/>
        <end position="35"/>
    </location>
</feature>
<evidence type="ECO:0000256" key="8">
    <source>
        <dbReference type="ARBA" id="ARBA00023136"/>
    </source>
</evidence>